<evidence type="ECO:0000313" key="2">
    <source>
        <dbReference type="Proteomes" id="UP000288216"/>
    </source>
</evidence>
<dbReference type="PANTHER" id="PTHR36872:SF1">
    <property type="entry name" value="GENE 5901-RELATED"/>
    <property type="match status" value="1"/>
</dbReference>
<dbReference type="Pfam" id="PF15668">
    <property type="entry name" value="DUF4663"/>
    <property type="match status" value="1"/>
</dbReference>
<dbReference type="EMBL" id="BFAA01152789">
    <property type="protein sequence ID" value="GCB85381.1"/>
    <property type="molecule type" value="Genomic_DNA"/>
</dbReference>
<proteinExistence type="predicted"/>
<comment type="caution">
    <text evidence="1">The sequence shown here is derived from an EMBL/GenBank/DDBJ whole genome shotgun (WGS) entry which is preliminary data.</text>
</comment>
<dbReference type="OrthoDB" id="9042900at2759"/>
<gene>
    <name evidence="1" type="ORF">scyTo_0026048</name>
</gene>
<dbReference type="InterPro" id="IPR031366">
    <property type="entry name" value="DUF4663"/>
</dbReference>
<evidence type="ECO:0000313" key="1">
    <source>
        <dbReference type="EMBL" id="GCB85381.1"/>
    </source>
</evidence>
<dbReference type="Proteomes" id="UP000288216">
    <property type="component" value="Unassembled WGS sequence"/>
</dbReference>
<dbReference type="AlphaFoldDB" id="A0A401QJ26"/>
<keyword evidence="2" id="KW-1185">Reference proteome</keyword>
<sequence length="235" mass="26702">ICNTYLGLHVVPVPYLVDAERYDLLNVLLERSESLGSQLLRRKSFFPLGSLKEIVANISQENFEVMEQNIQSTSLSPNEFNHEEVVIDEGVLKSIKLVVKDVNKAVSLFIVNPGTLKLMHNLPWIYSVRNVYIIYEVFYTTNIQLLVSDSKQTQEFRSKSRIPIGFLCKKFKLSSGGIIGSEVPLKKSLVKENFVNTSSYIYEAVVGKHFVTSVHQLPQRNYKSTSLFRSILPGK</sequence>
<organism evidence="1 2">
    <name type="scientific">Scyliorhinus torazame</name>
    <name type="common">Cloudy catshark</name>
    <name type="synonym">Catulus torazame</name>
    <dbReference type="NCBI Taxonomy" id="75743"/>
    <lineage>
        <taxon>Eukaryota</taxon>
        <taxon>Metazoa</taxon>
        <taxon>Chordata</taxon>
        <taxon>Craniata</taxon>
        <taxon>Vertebrata</taxon>
        <taxon>Chondrichthyes</taxon>
        <taxon>Elasmobranchii</taxon>
        <taxon>Galeomorphii</taxon>
        <taxon>Galeoidea</taxon>
        <taxon>Carcharhiniformes</taxon>
        <taxon>Scyliorhinidae</taxon>
        <taxon>Scyliorhinus</taxon>
    </lineage>
</organism>
<accession>A0A401QJ26</accession>
<dbReference type="PANTHER" id="PTHR36872">
    <property type="entry name" value="GENE 5901-RELATED"/>
    <property type="match status" value="1"/>
</dbReference>
<name>A0A401QJ26_SCYTO</name>
<protein>
    <submittedName>
        <fullName evidence="1">Uncharacterized protein</fullName>
    </submittedName>
</protein>
<reference evidence="1 2" key="1">
    <citation type="journal article" date="2018" name="Nat. Ecol. Evol.">
        <title>Shark genomes provide insights into elasmobranch evolution and the origin of vertebrates.</title>
        <authorList>
            <person name="Hara Y"/>
            <person name="Yamaguchi K"/>
            <person name="Onimaru K"/>
            <person name="Kadota M"/>
            <person name="Koyanagi M"/>
            <person name="Keeley SD"/>
            <person name="Tatsumi K"/>
            <person name="Tanaka K"/>
            <person name="Motone F"/>
            <person name="Kageyama Y"/>
            <person name="Nozu R"/>
            <person name="Adachi N"/>
            <person name="Nishimura O"/>
            <person name="Nakagawa R"/>
            <person name="Tanegashima C"/>
            <person name="Kiyatake I"/>
            <person name="Matsumoto R"/>
            <person name="Murakumo K"/>
            <person name="Nishida K"/>
            <person name="Terakita A"/>
            <person name="Kuratani S"/>
            <person name="Sato K"/>
            <person name="Hyodo S Kuraku.S."/>
        </authorList>
    </citation>
    <scope>NUCLEOTIDE SEQUENCE [LARGE SCALE GENOMIC DNA]</scope>
</reference>
<dbReference type="OMA" id="PIGFLCK"/>
<feature type="non-terminal residue" evidence="1">
    <location>
        <position position="1"/>
    </location>
</feature>